<evidence type="ECO:0000313" key="2">
    <source>
        <dbReference type="EMBL" id="RZD15729.1"/>
    </source>
</evidence>
<protein>
    <submittedName>
        <fullName evidence="2">Uncharacterized protein</fullName>
    </submittedName>
</protein>
<keyword evidence="1" id="KW-1133">Transmembrane helix</keyword>
<reference evidence="2 3" key="1">
    <citation type="journal article" date="2019" name="ISME J.">
        <title>Insights into ecological role of a new deltaproteobacterial order Candidatus Acidulodesulfobacterales by metagenomics and metatranscriptomics.</title>
        <authorList>
            <person name="Tan S."/>
            <person name="Liu J."/>
            <person name="Fang Y."/>
            <person name="Hedlund B.P."/>
            <person name="Lian Z.H."/>
            <person name="Huang L.Y."/>
            <person name="Li J.T."/>
            <person name="Huang L.N."/>
            <person name="Li W.J."/>
            <person name="Jiang H.C."/>
            <person name="Dong H.L."/>
            <person name="Shu W.S."/>
        </authorList>
    </citation>
    <scope>NUCLEOTIDE SEQUENCE [LARGE SCALE GENOMIC DNA]</scope>
    <source>
        <strain evidence="2">AP2</strain>
    </source>
</reference>
<feature type="transmembrane region" description="Helical" evidence="1">
    <location>
        <begin position="45"/>
        <end position="64"/>
    </location>
</feature>
<dbReference type="Proteomes" id="UP000316562">
    <property type="component" value="Unassembled WGS sequence"/>
</dbReference>
<dbReference type="AlphaFoldDB" id="A0A519BEN9"/>
<proteinExistence type="predicted"/>
<keyword evidence="1" id="KW-0472">Membrane</keyword>
<sequence>MKLLNKAVSAAKNAARAFNRLFYRFLVKTPALNSGVYMLKYKKHIIFLTIFMLFAFNLSGCATYRTPSAYSAGFISVSTPSFAFSFGQGVNAYYYPPFQTYIYGYNGYYYRWFNNSWVYASAYSGPWFQLPPTSVLPPPLLYGPPPPIVTYRPYFMWWRRNIGPWYRVYHPGWWVRHRAYLRHYDLWRSHAARFYANHPFNRWKMRRIFNIKRREREKYFRRRMKAYKRNQNNRRRFYRHRH</sequence>
<comment type="caution">
    <text evidence="2">The sequence shown here is derived from an EMBL/GenBank/DDBJ whole genome shotgun (WGS) entry which is preliminary data.</text>
</comment>
<evidence type="ECO:0000256" key="1">
    <source>
        <dbReference type="SAM" id="Phobius"/>
    </source>
</evidence>
<keyword evidence="1" id="KW-0812">Transmembrane</keyword>
<gene>
    <name evidence="2" type="ORF">EVJ46_09420</name>
</gene>
<accession>A0A519BEN9</accession>
<evidence type="ECO:0000313" key="3">
    <source>
        <dbReference type="Proteomes" id="UP000316562"/>
    </source>
</evidence>
<dbReference type="EMBL" id="SGBC01000004">
    <property type="protein sequence ID" value="RZD15729.1"/>
    <property type="molecule type" value="Genomic_DNA"/>
</dbReference>
<name>A0A519BEN9_ACIG2</name>
<organism evidence="2 3">
    <name type="scientific">Acididesulfobacter guangdongensis</name>
    <dbReference type="NCBI Taxonomy" id="2597225"/>
    <lineage>
        <taxon>Bacteria</taxon>
        <taxon>Deltaproteobacteria</taxon>
        <taxon>Candidatus Acidulodesulfobacterales</taxon>
        <taxon>Candidatus Acididesulfobacter</taxon>
    </lineage>
</organism>